<proteinExistence type="predicted"/>
<dbReference type="GO" id="GO:0043022">
    <property type="term" value="F:ribosome binding"/>
    <property type="evidence" value="ECO:0007669"/>
    <property type="project" value="TreeGrafter"/>
</dbReference>
<evidence type="ECO:0000259" key="3">
    <source>
        <dbReference type="PROSITE" id="PS51705"/>
    </source>
</evidence>
<dbReference type="InterPro" id="IPR030394">
    <property type="entry name" value="G_HFLX_dom"/>
</dbReference>
<comment type="cofactor">
    <cofactor evidence="2">
        <name>Mg(2+)</name>
        <dbReference type="ChEBI" id="CHEBI:18420"/>
    </cofactor>
</comment>
<dbReference type="Pfam" id="PF01926">
    <property type="entry name" value="MMR_HSR1"/>
    <property type="match status" value="1"/>
</dbReference>
<dbReference type="InterPro" id="IPR006073">
    <property type="entry name" value="GTP-bd"/>
</dbReference>
<evidence type="ECO:0000313" key="4">
    <source>
        <dbReference type="EMBL" id="JAP56684.1"/>
    </source>
</evidence>
<dbReference type="PROSITE" id="PS51705">
    <property type="entry name" value="G_HFLX"/>
    <property type="match status" value="1"/>
</dbReference>
<dbReference type="PIRSF" id="PIRSF006809">
    <property type="entry name" value="GTP-binding_hflX_prd"/>
    <property type="match status" value="1"/>
</dbReference>
<dbReference type="Gene3D" id="3.40.50.300">
    <property type="entry name" value="P-loop containing nucleotide triphosphate hydrolases"/>
    <property type="match status" value="1"/>
</dbReference>
<feature type="binding site" evidence="1">
    <location>
        <begin position="210"/>
        <end position="217"/>
    </location>
    <ligand>
        <name>GTP</name>
        <dbReference type="ChEBI" id="CHEBI:37565"/>
    </ligand>
</feature>
<dbReference type="InterPro" id="IPR027417">
    <property type="entry name" value="P-loop_NTPase"/>
</dbReference>
<dbReference type="GO" id="GO:0005525">
    <property type="term" value="F:GTP binding"/>
    <property type="evidence" value="ECO:0007669"/>
    <property type="project" value="UniProtKB-KW"/>
</dbReference>
<keyword evidence="1" id="KW-0342">GTP-binding</keyword>
<accession>A0A0X3PY17</accession>
<dbReference type="InterPro" id="IPR016496">
    <property type="entry name" value="GTPase_HflX"/>
</dbReference>
<feature type="binding site" evidence="1">
    <location>
        <begin position="236"/>
        <end position="240"/>
    </location>
    <ligand>
        <name>GTP</name>
        <dbReference type="ChEBI" id="CHEBI:37565"/>
    </ligand>
</feature>
<organism evidence="4">
    <name type="scientific">Schistocephalus solidus</name>
    <name type="common">Tapeworm</name>
    <dbReference type="NCBI Taxonomy" id="70667"/>
    <lineage>
        <taxon>Eukaryota</taxon>
        <taxon>Metazoa</taxon>
        <taxon>Spiralia</taxon>
        <taxon>Lophotrochozoa</taxon>
        <taxon>Platyhelminthes</taxon>
        <taxon>Cestoda</taxon>
        <taxon>Eucestoda</taxon>
        <taxon>Diphyllobothriidea</taxon>
        <taxon>Diphyllobothriidae</taxon>
        <taxon>Schistocephalus</taxon>
    </lineage>
</organism>
<dbReference type="InterPro" id="IPR042108">
    <property type="entry name" value="GTPase_HflX_N_sf"/>
</dbReference>
<dbReference type="AlphaFoldDB" id="A0A0X3PY17"/>
<dbReference type="Gene3D" id="3.40.50.11060">
    <property type="entry name" value="GTPase HflX, N-terminal domain"/>
    <property type="match status" value="1"/>
</dbReference>
<name>A0A0X3PY17_SCHSO</name>
<dbReference type="PANTHER" id="PTHR10229">
    <property type="entry name" value="GTP-BINDING PROTEIN HFLX"/>
    <property type="match status" value="1"/>
</dbReference>
<keyword evidence="2" id="KW-0479">Metal-binding</keyword>
<sequence>MISSNRPCIPFHVLDDKVVGFASRFLSLPLPHQLSVNLRSHGPGRGQFFTKGVWQSLTQTVRKHLQQAGEEDDVSDDGGSSGLPITAVFVNWKRLQAEHLIEMQRAWRCPVFDRYTLVILLFLQRSRTREAKAQAQLAELSLVRSRLLAITACDTQQAHVQNTDHLQRVLDNQQRRLQTILKEEANRRQTNRTHRRERTQNQWPVVAVVGYTNAGKTSLIRALSGSSSLLVSPRVFATTDITHHAARVPSSAESGGPGMGVPGLRLLFIDTIGFMADLPQDLIAAFRATLMECLDAEFILHVIDVSQPGWQIFSSYIDQVLRDAGVHYATDDQVPRPISQCDEPGPRPCQPVLLRVGNKCDLGINLGVESPDFPLLPPVKLDAQVSCTTGSGLHHLCRLLESNLISIFGWRRKLVRMRQGSHALYWLYENSMVMSIAATADDPEKLECEVLFNRISWRLFQSKFFSRPSQTL</sequence>
<keyword evidence="1" id="KW-0547">Nucleotide-binding</keyword>
<dbReference type="GO" id="GO:0005737">
    <property type="term" value="C:cytoplasm"/>
    <property type="evidence" value="ECO:0007669"/>
    <property type="project" value="TreeGrafter"/>
</dbReference>
<feature type="domain" description="Hflx-type G" evidence="3">
    <location>
        <begin position="204"/>
        <end position="306"/>
    </location>
</feature>
<dbReference type="GO" id="GO:0046872">
    <property type="term" value="F:metal ion binding"/>
    <property type="evidence" value="ECO:0007669"/>
    <property type="project" value="UniProtKB-KW"/>
</dbReference>
<evidence type="ECO:0000256" key="1">
    <source>
        <dbReference type="PIRSR" id="PIRSR006809-1"/>
    </source>
</evidence>
<dbReference type="SUPFAM" id="SSF52540">
    <property type="entry name" value="P-loop containing nucleoside triphosphate hydrolases"/>
    <property type="match status" value="1"/>
</dbReference>
<evidence type="ECO:0000256" key="2">
    <source>
        <dbReference type="PIRSR" id="PIRSR006809-2"/>
    </source>
</evidence>
<dbReference type="PANTHER" id="PTHR10229:SF0">
    <property type="entry name" value="GTP-BINDING PROTEIN 6-RELATED"/>
    <property type="match status" value="1"/>
</dbReference>
<protein>
    <recommendedName>
        <fullName evidence="3">Hflx-type G domain-containing protein</fullName>
    </recommendedName>
</protein>
<feature type="binding site" evidence="2">
    <location>
        <position position="238"/>
    </location>
    <ligand>
        <name>Mg(2+)</name>
        <dbReference type="ChEBI" id="CHEBI:18420"/>
    </ligand>
</feature>
<keyword evidence="2" id="KW-0460">Magnesium</keyword>
<feature type="binding site" evidence="2">
    <location>
        <position position="217"/>
    </location>
    <ligand>
        <name>Mg(2+)</name>
        <dbReference type="ChEBI" id="CHEBI:18420"/>
    </ligand>
</feature>
<reference evidence="4" key="1">
    <citation type="submission" date="2016-01" db="EMBL/GenBank/DDBJ databases">
        <title>Reference transcriptome for the parasite Schistocephalus solidus: insights into the molecular evolution of parasitism.</title>
        <authorList>
            <person name="Hebert F.O."/>
            <person name="Grambauer S."/>
            <person name="Barber I."/>
            <person name="Landry C.R."/>
            <person name="Aubin-Horth N."/>
        </authorList>
    </citation>
    <scope>NUCLEOTIDE SEQUENCE</scope>
</reference>
<dbReference type="EMBL" id="GEEE01006541">
    <property type="protein sequence ID" value="JAP56684.1"/>
    <property type="molecule type" value="Transcribed_RNA"/>
</dbReference>
<gene>
    <name evidence="4" type="ORF">TR157414</name>
</gene>
<feature type="binding site" evidence="1">
    <location>
        <begin position="270"/>
        <end position="273"/>
    </location>
    <ligand>
        <name>GTP</name>
        <dbReference type="ChEBI" id="CHEBI:37565"/>
    </ligand>
</feature>